<keyword evidence="1" id="KW-1133">Transmembrane helix</keyword>
<dbReference type="KEGG" id="ptm:GSPATT00007005001"/>
<protein>
    <recommendedName>
        <fullName evidence="4">Transmembrane protein</fullName>
    </recommendedName>
</protein>
<keyword evidence="3" id="KW-1185">Reference proteome</keyword>
<dbReference type="GeneID" id="5021976"/>
<dbReference type="OMA" id="CICILAC"/>
<gene>
    <name evidence="2" type="ORF">GSPATT00007005001</name>
</gene>
<feature type="transmembrane region" description="Helical" evidence="1">
    <location>
        <begin position="214"/>
        <end position="233"/>
    </location>
</feature>
<proteinExistence type="predicted"/>
<evidence type="ECO:0000256" key="1">
    <source>
        <dbReference type="SAM" id="Phobius"/>
    </source>
</evidence>
<keyword evidence="1" id="KW-0812">Transmembrane</keyword>
<feature type="transmembrane region" description="Helical" evidence="1">
    <location>
        <begin position="355"/>
        <end position="374"/>
    </location>
</feature>
<evidence type="ECO:0000313" key="2">
    <source>
        <dbReference type="EMBL" id="CAK68794.1"/>
    </source>
</evidence>
<evidence type="ECO:0000313" key="3">
    <source>
        <dbReference type="Proteomes" id="UP000000600"/>
    </source>
</evidence>
<feature type="transmembrane region" description="Helical" evidence="1">
    <location>
        <begin position="28"/>
        <end position="50"/>
    </location>
</feature>
<dbReference type="EMBL" id="CT868063">
    <property type="protein sequence ID" value="CAK68794.1"/>
    <property type="molecule type" value="Genomic_DNA"/>
</dbReference>
<organism evidence="2 3">
    <name type="scientific">Paramecium tetraurelia</name>
    <dbReference type="NCBI Taxonomy" id="5888"/>
    <lineage>
        <taxon>Eukaryota</taxon>
        <taxon>Sar</taxon>
        <taxon>Alveolata</taxon>
        <taxon>Ciliophora</taxon>
        <taxon>Intramacronucleata</taxon>
        <taxon>Oligohymenophorea</taxon>
        <taxon>Peniculida</taxon>
        <taxon>Parameciidae</taxon>
        <taxon>Paramecium</taxon>
    </lineage>
</organism>
<feature type="transmembrane region" description="Helical" evidence="1">
    <location>
        <begin position="128"/>
        <end position="148"/>
    </location>
</feature>
<dbReference type="HOGENOM" id="CLU_334785_0_0_1"/>
<accession>A0CDC7</accession>
<feature type="transmembrane region" description="Helical" evidence="1">
    <location>
        <begin position="240"/>
        <end position="263"/>
    </location>
</feature>
<dbReference type="Proteomes" id="UP000000600">
    <property type="component" value="Unassembled WGS sequence"/>
</dbReference>
<evidence type="ECO:0008006" key="4">
    <source>
        <dbReference type="Google" id="ProtNLM"/>
    </source>
</evidence>
<dbReference type="OrthoDB" id="295539at2759"/>
<reference evidence="2 3" key="1">
    <citation type="journal article" date="2006" name="Nature">
        <title>Global trends of whole-genome duplications revealed by the ciliate Paramecium tetraurelia.</title>
        <authorList>
            <consortium name="Genoscope"/>
            <person name="Aury J.-M."/>
            <person name="Jaillon O."/>
            <person name="Duret L."/>
            <person name="Noel B."/>
            <person name="Jubin C."/>
            <person name="Porcel B.M."/>
            <person name="Segurens B."/>
            <person name="Daubin V."/>
            <person name="Anthouard V."/>
            <person name="Aiach N."/>
            <person name="Arnaiz O."/>
            <person name="Billaut A."/>
            <person name="Beisson J."/>
            <person name="Blanc I."/>
            <person name="Bouhouche K."/>
            <person name="Camara F."/>
            <person name="Duharcourt S."/>
            <person name="Guigo R."/>
            <person name="Gogendeau D."/>
            <person name="Katinka M."/>
            <person name="Keller A.-M."/>
            <person name="Kissmehl R."/>
            <person name="Klotz C."/>
            <person name="Koll F."/>
            <person name="Le Moue A."/>
            <person name="Lepere C."/>
            <person name="Malinsky S."/>
            <person name="Nowacki M."/>
            <person name="Nowak J.K."/>
            <person name="Plattner H."/>
            <person name="Poulain J."/>
            <person name="Ruiz F."/>
            <person name="Serrano V."/>
            <person name="Zagulski M."/>
            <person name="Dessen P."/>
            <person name="Betermier M."/>
            <person name="Weissenbach J."/>
            <person name="Scarpelli C."/>
            <person name="Schachter V."/>
            <person name="Sperling L."/>
            <person name="Meyer E."/>
            <person name="Cohen J."/>
            <person name="Wincker P."/>
        </authorList>
    </citation>
    <scope>NUCLEOTIDE SEQUENCE [LARGE SCALE GENOMIC DNA]</scope>
    <source>
        <strain evidence="2 3">Stock d4-2</strain>
    </source>
</reference>
<name>A0CDC7_PARTE</name>
<sequence>MNGRNMPLGHHYEYSPQVQQRSLATLKIIAPLCIVLALSSIVIGFVWYSFNGLTEYLLVGINNIAILFTCIFSLYWSFTSKVVVNEGIDIPEGHPSSTLPYLHSLFTQLVCAIEGGLVLSLIEYDSYNQFLLVLPLQILEIFLLLYMANVSRQFNIREYGIQRLIVYGTSTVNLIFLIFAAFSLKQVPLLSLYQVILQINSQLYQISATNIEVTLVKVVLFVLFITTLVVSMFNLKRIKIYFVTLAFLILCICILACCCNGLLVRRVQELEVELSTNKGCKFAMQSISEKSLNDQLECSQKYFDLELSPYLPCEQDLQTYQWETNSKNTKLGCINSKCCNNVKQYVFNQINSLTIWINLIVMVGIVQAFNTAMLSEGSYKKFRMHIVGDAMVFIILVLLAILVVVAYNITPELSVNVQHSLVKQESMLNQITVLPQPVYKNFDKQERLVGFYNLQSCEPISSIMIQKISFKSTENQQGITLAISGTNGQFVALKEYNTEKLKIIIDDEINKSIFSTQSQPFDGIIIQGEIDEVEKFYNNNLHYCSDNPLSADFDFMIDHYDIPQHHNRVLEALTKEQQQIGDQAFKFYNAQITIENSVDFSPIADALIEVYEGKFLSQSCQIIRQLENNLHELKTNEQGTAVINNLSQGYSYTVLIYKSGYKKSCSVLDLQRRVPKTNYIFRLTKSIPKHSVRILLEWTSKTLNLDLYSVFKVGEHSCITGALSKSCGGMQQTTFSKNDQNIEVIDIYQLEPQVYTIFVKRFLTRSQALDLLKNPLVGQEWIDADPHITVYLSELNYPLIEFRLPQNINLQMDKLDLTWMVFKIDGQQSDGPQSIQKMESLITNEDIRSNTASNKPFWPEI</sequence>
<feature type="transmembrane region" description="Helical" evidence="1">
    <location>
        <begin position="56"/>
        <end position="78"/>
    </location>
</feature>
<dbReference type="eggNOG" id="ENOG502SU1F">
    <property type="taxonomic scope" value="Eukaryota"/>
</dbReference>
<dbReference type="RefSeq" id="XP_001436191.1">
    <property type="nucleotide sequence ID" value="XM_001436154.1"/>
</dbReference>
<dbReference type="AlphaFoldDB" id="A0CDC7"/>
<dbReference type="InParanoid" id="A0CDC7"/>
<keyword evidence="1" id="KW-0472">Membrane</keyword>
<feature type="transmembrane region" description="Helical" evidence="1">
    <location>
        <begin position="386"/>
        <end position="409"/>
    </location>
</feature>
<feature type="transmembrane region" description="Helical" evidence="1">
    <location>
        <begin position="164"/>
        <end position="184"/>
    </location>
</feature>